<evidence type="ECO:0000313" key="3">
    <source>
        <dbReference type="Proteomes" id="UP000712713"/>
    </source>
</evidence>
<reference evidence="2" key="2">
    <citation type="submission" date="2021-09" db="EMBL/GenBank/DDBJ databases">
        <authorList>
            <person name="Gilroy R."/>
        </authorList>
    </citation>
    <scope>NUCLEOTIDE SEQUENCE</scope>
    <source>
        <strain evidence="2">ChiGjej3B3-7470</strain>
    </source>
</reference>
<keyword evidence="1" id="KW-0812">Transmembrane</keyword>
<proteinExistence type="predicted"/>
<evidence type="ECO:0000313" key="2">
    <source>
        <dbReference type="EMBL" id="HJE52291.1"/>
    </source>
</evidence>
<dbReference type="Proteomes" id="UP000712713">
    <property type="component" value="Unassembled WGS sequence"/>
</dbReference>
<accession>A0A921ERQ9</accession>
<feature type="transmembrane region" description="Helical" evidence="1">
    <location>
        <begin position="43"/>
        <end position="61"/>
    </location>
</feature>
<sequence>MSRQLHAVLALAVLHLGMGLRVILGDHIQHDPNRAVLFELMGWELRATLWITLGIAAVIVARWRVSVAWVLLVLMPVQRLVGWAWSVIAWIVPGLPDGTTTSVGESLIWAGILGLIVTLAGWPDVERRPPNAG</sequence>
<feature type="transmembrane region" description="Helical" evidence="1">
    <location>
        <begin position="68"/>
        <end position="92"/>
    </location>
</feature>
<dbReference type="AlphaFoldDB" id="A0A921ERQ9"/>
<keyword evidence="1" id="KW-1133">Transmembrane helix</keyword>
<keyword evidence="1" id="KW-0472">Membrane</keyword>
<name>A0A921ERQ9_9ACTN</name>
<gene>
    <name evidence="2" type="ORF">K8V15_10040</name>
</gene>
<protein>
    <submittedName>
        <fullName evidence="2">Uncharacterized protein</fullName>
    </submittedName>
</protein>
<dbReference type="EMBL" id="DYZF01000253">
    <property type="protein sequence ID" value="HJE52291.1"/>
    <property type="molecule type" value="Genomic_DNA"/>
</dbReference>
<evidence type="ECO:0000256" key="1">
    <source>
        <dbReference type="SAM" id="Phobius"/>
    </source>
</evidence>
<feature type="transmembrane region" description="Helical" evidence="1">
    <location>
        <begin position="107"/>
        <end position="125"/>
    </location>
</feature>
<comment type="caution">
    <text evidence="2">The sequence shown here is derived from an EMBL/GenBank/DDBJ whole genome shotgun (WGS) entry which is preliminary data.</text>
</comment>
<reference evidence="2" key="1">
    <citation type="journal article" date="2021" name="PeerJ">
        <title>Extensive microbial diversity within the chicken gut microbiome revealed by metagenomics and culture.</title>
        <authorList>
            <person name="Gilroy R."/>
            <person name="Ravi A."/>
            <person name="Getino M."/>
            <person name="Pursley I."/>
            <person name="Horton D.L."/>
            <person name="Alikhan N.F."/>
            <person name="Baker D."/>
            <person name="Gharbi K."/>
            <person name="Hall N."/>
            <person name="Watson M."/>
            <person name="Adriaenssens E.M."/>
            <person name="Foster-Nyarko E."/>
            <person name="Jarju S."/>
            <person name="Secka A."/>
            <person name="Antonio M."/>
            <person name="Oren A."/>
            <person name="Chaudhuri R.R."/>
            <person name="La Ragione R."/>
            <person name="Hildebrand F."/>
            <person name="Pallen M.J."/>
        </authorList>
    </citation>
    <scope>NUCLEOTIDE SEQUENCE</scope>
    <source>
        <strain evidence="2">ChiGjej3B3-7470</strain>
    </source>
</reference>
<organism evidence="2 3">
    <name type="scientific">Tessaracoccus flavescens</name>
    <dbReference type="NCBI Taxonomy" id="399497"/>
    <lineage>
        <taxon>Bacteria</taxon>
        <taxon>Bacillati</taxon>
        <taxon>Actinomycetota</taxon>
        <taxon>Actinomycetes</taxon>
        <taxon>Propionibacteriales</taxon>
        <taxon>Propionibacteriaceae</taxon>
        <taxon>Tessaracoccus</taxon>
    </lineage>
</organism>